<keyword evidence="5 6" id="KW-0472">Membrane</keyword>
<keyword evidence="2" id="KW-0813">Transport</keyword>
<feature type="transmembrane region" description="Helical" evidence="6">
    <location>
        <begin position="335"/>
        <end position="353"/>
    </location>
</feature>
<evidence type="ECO:0000256" key="3">
    <source>
        <dbReference type="ARBA" id="ARBA00022692"/>
    </source>
</evidence>
<dbReference type="GO" id="GO:0005886">
    <property type="term" value="C:plasma membrane"/>
    <property type="evidence" value="ECO:0007669"/>
    <property type="project" value="UniProtKB-SubCell"/>
</dbReference>
<feature type="transmembrane region" description="Helical" evidence="6">
    <location>
        <begin position="295"/>
        <end position="314"/>
    </location>
</feature>
<feature type="transmembrane region" description="Helical" evidence="6">
    <location>
        <begin position="70"/>
        <end position="90"/>
    </location>
</feature>
<evidence type="ECO:0000256" key="4">
    <source>
        <dbReference type="ARBA" id="ARBA00022989"/>
    </source>
</evidence>
<keyword evidence="4 6" id="KW-1133">Transmembrane helix</keyword>
<feature type="domain" description="Major facilitator superfamily (MFS) profile" evidence="7">
    <location>
        <begin position="1"/>
        <end position="387"/>
    </location>
</feature>
<comment type="subcellular location">
    <subcellularLocation>
        <location evidence="1">Cell membrane</location>
        <topology evidence="1">Multi-pass membrane protein</topology>
    </subcellularLocation>
</comment>
<reference evidence="8 9" key="1">
    <citation type="submission" date="2016-11" db="EMBL/GenBank/DDBJ databases">
        <authorList>
            <person name="Jaros S."/>
            <person name="Januszkiewicz K."/>
            <person name="Wedrychowicz H."/>
        </authorList>
    </citation>
    <scope>NUCLEOTIDE SEQUENCE [LARGE SCALE GENOMIC DNA]</scope>
    <source>
        <strain evidence="8 9">DSM 22330</strain>
    </source>
</reference>
<accession>A0A1K2H2K4</accession>
<evidence type="ECO:0000256" key="1">
    <source>
        <dbReference type="ARBA" id="ARBA00004651"/>
    </source>
</evidence>
<organism evidence="8 9">
    <name type="scientific">Pseudolactococcus chungangensis CAU 28 = DSM 22330</name>
    <dbReference type="NCBI Taxonomy" id="1122154"/>
    <lineage>
        <taxon>Bacteria</taxon>
        <taxon>Bacillati</taxon>
        <taxon>Bacillota</taxon>
        <taxon>Bacilli</taxon>
        <taxon>Lactobacillales</taxon>
        <taxon>Streptococcaceae</taxon>
        <taxon>Pseudolactococcus</taxon>
    </lineage>
</organism>
<dbReference type="EMBL" id="FPKS01000001">
    <property type="protein sequence ID" value="SFZ69995.1"/>
    <property type="molecule type" value="Genomic_DNA"/>
</dbReference>
<dbReference type="InterPro" id="IPR053160">
    <property type="entry name" value="MFS_DHA3_Transporter"/>
</dbReference>
<dbReference type="RefSeq" id="WP_031365803.1">
    <property type="nucleotide sequence ID" value="NZ_FPKS01000001.1"/>
</dbReference>
<dbReference type="PANTHER" id="PTHR23530">
    <property type="entry name" value="TRANSPORT PROTEIN-RELATED"/>
    <property type="match status" value="1"/>
</dbReference>
<feature type="transmembrane region" description="Helical" evidence="6">
    <location>
        <begin position="158"/>
        <end position="176"/>
    </location>
</feature>
<dbReference type="SUPFAM" id="SSF103473">
    <property type="entry name" value="MFS general substrate transporter"/>
    <property type="match status" value="1"/>
</dbReference>
<feature type="transmembrane region" description="Helical" evidence="6">
    <location>
        <begin position="271"/>
        <end position="289"/>
    </location>
</feature>
<dbReference type="STRING" id="1122154.SAMN02746068_00004"/>
<dbReference type="InterPro" id="IPR036259">
    <property type="entry name" value="MFS_trans_sf"/>
</dbReference>
<dbReference type="Pfam" id="PF07690">
    <property type="entry name" value="MFS_1"/>
    <property type="match status" value="1"/>
</dbReference>
<gene>
    <name evidence="8" type="ORF">SAMN02746068_00004</name>
</gene>
<feature type="transmembrane region" description="Helical" evidence="6">
    <location>
        <begin position="33"/>
        <end position="49"/>
    </location>
</feature>
<dbReference type="PANTHER" id="PTHR23530:SF1">
    <property type="entry name" value="PERMEASE, MAJOR FACILITATOR SUPERFAMILY-RELATED"/>
    <property type="match status" value="1"/>
</dbReference>
<dbReference type="Gene3D" id="1.20.1250.20">
    <property type="entry name" value="MFS general substrate transporter like domains"/>
    <property type="match status" value="2"/>
</dbReference>
<dbReference type="CDD" id="cd06174">
    <property type="entry name" value="MFS"/>
    <property type="match status" value="1"/>
</dbReference>
<evidence type="ECO:0000256" key="6">
    <source>
        <dbReference type="SAM" id="Phobius"/>
    </source>
</evidence>
<feature type="transmembrane region" description="Helical" evidence="6">
    <location>
        <begin position="206"/>
        <end position="231"/>
    </location>
</feature>
<proteinExistence type="predicted"/>
<dbReference type="PROSITE" id="PS50850">
    <property type="entry name" value="MFS"/>
    <property type="match status" value="1"/>
</dbReference>
<name>A0A1K2H2K4_9LACT</name>
<feature type="transmembrane region" description="Helical" evidence="6">
    <location>
        <begin position="359"/>
        <end position="380"/>
    </location>
</feature>
<keyword evidence="3 6" id="KW-0812">Transmembrane</keyword>
<dbReference type="InterPro" id="IPR011701">
    <property type="entry name" value="MFS"/>
</dbReference>
<feature type="transmembrane region" description="Helical" evidence="6">
    <location>
        <begin position="237"/>
        <end position="259"/>
    </location>
</feature>
<evidence type="ECO:0000259" key="7">
    <source>
        <dbReference type="PROSITE" id="PS50850"/>
    </source>
</evidence>
<evidence type="ECO:0000256" key="2">
    <source>
        <dbReference type="ARBA" id="ARBA00022448"/>
    </source>
</evidence>
<sequence>MIQKRPTLLYFIYFLACFNLVSSVQTLYFTHEGINFFHIGLLMSIFQVTKLVSELPTGYVADKFGKKRSVVVSVLLEIVGMVLALCFPNMLGFTLAMIVGGIAYTLSSGALDALLIEEMLATKTRTLEQINSVTRVLFYVGMGLSSLLAGIVASFDFYWIYIVSIVVQILLVYLLVRRLKAISEQAEANKIIKISYIFEYLNQHKIVTYILGVDFTYAIAFLPIGVFYINYLSSQSVPISTIGVLTTLQLIGSAILGIWAYKLLKKFPVRYILLGGPLIALGVLFLFAISKDVKLGIVCYIMTSVIFCSYAPIFSKIFHEHLENHIRATVMSIRSLLFALVGLTMNPLFGYLIEKVGFQTTFMIAIFLSISLTCINGLIFKKVLATY</sequence>
<feature type="transmembrane region" description="Helical" evidence="6">
    <location>
        <begin position="136"/>
        <end position="152"/>
    </location>
</feature>
<protein>
    <submittedName>
        <fullName evidence="8">Fucose permease</fullName>
    </submittedName>
</protein>
<evidence type="ECO:0000256" key="5">
    <source>
        <dbReference type="ARBA" id="ARBA00023136"/>
    </source>
</evidence>
<dbReference type="Proteomes" id="UP000185655">
    <property type="component" value="Unassembled WGS sequence"/>
</dbReference>
<evidence type="ECO:0000313" key="8">
    <source>
        <dbReference type="EMBL" id="SFZ69995.1"/>
    </source>
</evidence>
<dbReference type="OrthoDB" id="9816124at2"/>
<dbReference type="AlphaFoldDB" id="A0A1K2H2K4"/>
<dbReference type="InterPro" id="IPR020846">
    <property type="entry name" value="MFS_dom"/>
</dbReference>
<dbReference type="GO" id="GO:0022857">
    <property type="term" value="F:transmembrane transporter activity"/>
    <property type="evidence" value="ECO:0007669"/>
    <property type="project" value="InterPro"/>
</dbReference>
<feature type="transmembrane region" description="Helical" evidence="6">
    <location>
        <begin position="96"/>
        <end position="115"/>
    </location>
</feature>
<evidence type="ECO:0000313" key="9">
    <source>
        <dbReference type="Proteomes" id="UP000185655"/>
    </source>
</evidence>